<dbReference type="STRING" id="157652.A0A371EBY6"/>
<accession>A0A371EBY6</accession>
<dbReference type="AlphaFoldDB" id="A0A371EBY6"/>
<feature type="non-terminal residue" evidence="1">
    <location>
        <position position="319"/>
    </location>
</feature>
<proteinExistence type="predicted"/>
<evidence type="ECO:0000313" key="1">
    <source>
        <dbReference type="EMBL" id="RDX63509.1"/>
    </source>
</evidence>
<protein>
    <submittedName>
        <fullName evidence="1">Uncharacterized protein</fullName>
    </submittedName>
</protein>
<dbReference type="InterPro" id="IPR022552">
    <property type="entry name" value="UPF_Ycf55"/>
</dbReference>
<dbReference type="OrthoDB" id="2020436at2759"/>
<comment type="caution">
    <text evidence="1">The sequence shown here is derived from an EMBL/GenBank/DDBJ whole genome shotgun (WGS) entry which is preliminary data.</text>
</comment>
<sequence length="319" mass="37237">MKRTDFKTFAKILWAFFRKELQVLKVLRVPNMFGFTNRHMVMIPLAKRLKFHRSRPRWRLTSHPYIIREDCYYDSRIFAVHGISILEDLVIALADGVASVYLEFISVDSDVSSKANSLDMSLCALSTRELQKLRNEVALNQWLYHNMDTVVSMYEDRFDLCILENQPIDLADNIQTEKQNWWKRLTQQNSKTMSPELQCIEISQFSMPVKRTKELRALTGWYVFSSPLLLKCLINSGPCISHYVHSVTACPIFSIEFLIFRLCIMRYYFSLFLELSDITTPLVRAVIDKVSDAISFFLVSLIGRSLGLIYTGIRQSLRW</sequence>
<name>A0A371EBY6_MUCPR</name>
<reference evidence="1" key="1">
    <citation type="submission" date="2018-05" db="EMBL/GenBank/DDBJ databases">
        <title>Draft genome of Mucuna pruriens seed.</title>
        <authorList>
            <person name="Nnadi N.E."/>
            <person name="Vos R."/>
            <person name="Hasami M.H."/>
            <person name="Devisetty U.K."/>
            <person name="Aguiy J.C."/>
        </authorList>
    </citation>
    <scope>NUCLEOTIDE SEQUENCE [LARGE SCALE GENOMIC DNA]</scope>
    <source>
        <strain evidence="1">JCA_2017</strain>
    </source>
</reference>
<dbReference type="PANTHER" id="PTHR36807">
    <property type="entry name" value="PHOSPHOGLYCOLATE PHOSPHATASE"/>
    <property type="match status" value="1"/>
</dbReference>
<feature type="non-terminal residue" evidence="1">
    <location>
        <position position="1"/>
    </location>
</feature>
<dbReference type="Proteomes" id="UP000257109">
    <property type="component" value="Unassembled WGS sequence"/>
</dbReference>
<keyword evidence="2" id="KW-1185">Reference proteome</keyword>
<gene>
    <name evidence="1" type="ORF">CR513_58057</name>
</gene>
<dbReference type="EMBL" id="QJKJ01014858">
    <property type="protein sequence ID" value="RDX63509.1"/>
    <property type="molecule type" value="Genomic_DNA"/>
</dbReference>
<organism evidence="1 2">
    <name type="scientific">Mucuna pruriens</name>
    <name type="common">Velvet bean</name>
    <name type="synonym">Dolichos pruriens</name>
    <dbReference type="NCBI Taxonomy" id="157652"/>
    <lineage>
        <taxon>Eukaryota</taxon>
        <taxon>Viridiplantae</taxon>
        <taxon>Streptophyta</taxon>
        <taxon>Embryophyta</taxon>
        <taxon>Tracheophyta</taxon>
        <taxon>Spermatophyta</taxon>
        <taxon>Magnoliopsida</taxon>
        <taxon>eudicotyledons</taxon>
        <taxon>Gunneridae</taxon>
        <taxon>Pentapetalae</taxon>
        <taxon>rosids</taxon>
        <taxon>fabids</taxon>
        <taxon>Fabales</taxon>
        <taxon>Fabaceae</taxon>
        <taxon>Papilionoideae</taxon>
        <taxon>50 kb inversion clade</taxon>
        <taxon>NPAAA clade</taxon>
        <taxon>indigoferoid/millettioid clade</taxon>
        <taxon>Phaseoleae</taxon>
        <taxon>Mucuna</taxon>
    </lineage>
</organism>
<dbReference type="Pfam" id="PF12452">
    <property type="entry name" value="DUF3685"/>
    <property type="match status" value="2"/>
</dbReference>
<evidence type="ECO:0000313" key="2">
    <source>
        <dbReference type="Proteomes" id="UP000257109"/>
    </source>
</evidence>
<dbReference type="PANTHER" id="PTHR36807:SF2">
    <property type="entry name" value="PHOSPHOGLYCOLATE PHOSPHATASE"/>
    <property type="match status" value="1"/>
</dbReference>